<dbReference type="FunFam" id="1.10.640.10:FF:000003">
    <property type="entry name" value="chorion peroxidase"/>
    <property type="match status" value="1"/>
</dbReference>
<dbReference type="GO" id="GO:0004601">
    <property type="term" value="F:peroxidase activity"/>
    <property type="evidence" value="ECO:0007669"/>
    <property type="project" value="UniProtKB-KW"/>
</dbReference>
<keyword evidence="8" id="KW-1133">Transmembrane helix</keyword>
<dbReference type="GO" id="GO:0005576">
    <property type="term" value="C:extracellular region"/>
    <property type="evidence" value="ECO:0007669"/>
    <property type="project" value="UniProtKB-SubCell"/>
</dbReference>
<dbReference type="InterPro" id="IPR019791">
    <property type="entry name" value="Haem_peroxidase_animal"/>
</dbReference>
<evidence type="ECO:0000256" key="4">
    <source>
        <dbReference type="ARBA" id="ARBA00022617"/>
    </source>
</evidence>
<evidence type="ECO:0000256" key="6">
    <source>
        <dbReference type="ARBA" id="ARBA00023004"/>
    </source>
</evidence>
<dbReference type="PANTHER" id="PTHR11475:SF141">
    <property type="entry name" value="CARDINAL"/>
    <property type="match status" value="1"/>
</dbReference>
<accession>A0A8I6S1X6</accession>
<keyword evidence="5" id="KW-0732">Signal</keyword>
<dbReference type="Proteomes" id="UP000494040">
    <property type="component" value="Unassembled WGS sequence"/>
</dbReference>
<keyword evidence="8" id="KW-0812">Transmembrane</keyword>
<keyword evidence="3" id="KW-0560">Oxidoreductase</keyword>
<dbReference type="GeneID" id="106670587"/>
<keyword evidence="2" id="KW-0964">Secreted</keyword>
<feature type="binding site" description="axial binding residue" evidence="7">
    <location>
        <position position="506"/>
    </location>
    <ligand>
        <name>heme b</name>
        <dbReference type="ChEBI" id="CHEBI:60344"/>
    </ligand>
    <ligandPart>
        <name>Fe</name>
        <dbReference type="ChEBI" id="CHEBI:18248"/>
    </ligandPart>
</feature>
<dbReference type="GO" id="GO:0006979">
    <property type="term" value="P:response to oxidative stress"/>
    <property type="evidence" value="ECO:0007669"/>
    <property type="project" value="InterPro"/>
</dbReference>
<dbReference type="EnsemblMetazoa" id="XM_014401070.2">
    <property type="protein sequence ID" value="XP_014256556.1"/>
    <property type="gene ID" value="LOC106670587"/>
</dbReference>
<dbReference type="EnsemblMetazoa" id="XM_014401071.2">
    <property type="protein sequence ID" value="XP_014256557.1"/>
    <property type="gene ID" value="LOC106670587"/>
</dbReference>
<dbReference type="Pfam" id="PF03098">
    <property type="entry name" value="An_peroxidase"/>
    <property type="match status" value="1"/>
</dbReference>
<comment type="subcellular location">
    <subcellularLocation>
        <location evidence="1">Secreted</location>
    </subcellularLocation>
</comment>
<protein>
    <recommendedName>
        <fullName evidence="11">Peroxidase</fullName>
    </recommendedName>
</protein>
<dbReference type="PANTHER" id="PTHR11475">
    <property type="entry name" value="OXIDASE/PEROXIDASE"/>
    <property type="match status" value="1"/>
</dbReference>
<evidence type="ECO:0000256" key="1">
    <source>
        <dbReference type="ARBA" id="ARBA00004613"/>
    </source>
</evidence>
<evidence type="ECO:0000256" key="3">
    <source>
        <dbReference type="ARBA" id="ARBA00022559"/>
    </source>
</evidence>
<dbReference type="OrthoDB" id="823504at2759"/>
<dbReference type="RefSeq" id="XP_014256557.1">
    <property type="nucleotide sequence ID" value="XM_014401071.2"/>
</dbReference>
<evidence type="ECO:0000256" key="8">
    <source>
        <dbReference type="SAM" id="Phobius"/>
    </source>
</evidence>
<evidence type="ECO:0008006" key="11">
    <source>
        <dbReference type="Google" id="ProtNLM"/>
    </source>
</evidence>
<name>A0A8I6S1X6_CIMLE</name>
<keyword evidence="6 7" id="KW-0408">Iron</keyword>
<feature type="transmembrane region" description="Helical" evidence="8">
    <location>
        <begin position="28"/>
        <end position="52"/>
    </location>
</feature>
<dbReference type="KEGG" id="clec:106670587"/>
<organism evidence="9 10">
    <name type="scientific">Cimex lectularius</name>
    <name type="common">Bed bug</name>
    <name type="synonym">Acanthia lectularia</name>
    <dbReference type="NCBI Taxonomy" id="79782"/>
    <lineage>
        <taxon>Eukaryota</taxon>
        <taxon>Metazoa</taxon>
        <taxon>Ecdysozoa</taxon>
        <taxon>Arthropoda</taxon>
        <taxon>Hexapoda</taxon>
        <taxon>Insecta</taxon>
        <taxon>Pterygota</taxon>
        <taxon>Neoptera</taxon>
        <taxon>Paraneoptera</taxon>
        <taxon>Hemiptera</taxon>
        <taxon>Heteroptera</taxon>
        <taxon>Panheteroptera</taxon>
        <taxon>Cimicomorpha</taxon>
        <taxon>Cimicidae</taxon>
        <taxon>Cimex</taxon>
    </lineage>
</organism>
<dbReference type="GO" id="GO:0020037">
    <property type="term" value="F:heme binding"/>
    <property type="evidence" value="ECO:0007669"/>
    <property type="project" value="InterPro"/>
</dbReference>
<keyword evidence="10" id="KW-1185">Reference proteome</keyword>
<keyword evidence="8" id="KW-0472">Membrane</keyword>
<dbReference type="CDD" id="cd09823">
    <property type="entry name" value="peroxinectin_like"/>
    <property type="match status" value="1"/>
</dbReference>
<dbReference type="SUPFAM" id="SSF48113">
    <property type="entry name" value="Heme-dependent peroxidases"/>
    <property type="match status" value="1"/>
</dbReference>
<dbReference type="PROSITE" id="PS50292">
    <property type="entry name" value="PEROXIDASE_3"/>
    <property type="match status" value="1"/>
</dbReference>
<dbReference type="RefSeq" id="XP_014256556.1">
    <property type="nucleotide sequence ID" value="XM_014401070.2"/>
</dbReference>
<keyword evidence="7" id="KW-0479">Metal-binding</keyword>
<evidence type="ECO:0000313" key="10">
    <source>
        <dbReference type="Proteomes" id="UP000494040"/>
    </source>
</evidence>
<dbReference type="InterPro" id="IPR010255">
    <property type="entry name" value="Haem_peroxidase_sf"/>
</dbReference>
<proteinExistence type="predicted"/>
<evidence type="ECO:0000256" key="2">
    <source>
        <dbReference type="ARBA" id="ARBA00022525"/>
    </source>
</evidence>
<evidence type="ECO:0000256" key="7">
    <source>
        <dbReference type="PIRSR" id="PIRSR619791-2"/>
    </source>
</evidence>
<dbReference type="InterPro" id="IPR037120">
    <property type="entry name" value="Haem_peroxidase_sf_animal"/>
</dbReference>
<keyword evidence="4 7" id="KW-0349">Heme</keyword>
<dbReference type="GO" id="GO:0022412">
    <property type="term" value="P:cellular process involved in reproduction in multicellular organism"/>
    <property type="evidence" value="ECO:0007669"/>
    <property type="project" value="UniProtKB-ARBA"/>
</dbReference>
<sequence>MFNERTPLRPEHRNGYTSHFRRYNKIGIINFLSCAMLVILAMTFIILSFVYFEMEDEPLNPFSIETNGSFALSLSLENDEDFGLDVKRDEISEAFNLAKMDLKHKERLDRENPMIRPNSPSYRHQQTLKGENGSYVYTEKGYLMNRAMEHLIRNHPEKRQTISEITTHNWLNLEFCTKERANCEFPYRMINGYCNNKKHPMLWGVAMRPFARDLSADYCDGIGSPRCAKDKTSLPSSRLISLKLHRPEYKSDPKFTYMFAVWGQFIDHDMTSTALNKGVDGQFLSCCGGVNHPECYPVNISSDDPYYSKFGIKCMEFVRSAPAPTCKFGRRQQLNQVTSYLDGSVVYGSNQELANELRDFSGGKLRMFYTKDGRELLPISTDLNDGCNREEEAKKGKYCFLAGDSRANENLHLTSIHLIMARQHNRLASNLSILNPKWQDEKIYQESRRIVIAQMQHITYNEFLKPLLGEETMEKYRLNPEDYEYNEDIDALMNNNFAAAAFRFAHTLLPKLMKIAANNATSPELVLLHKMLFNPFRLYDAGSLDSVITSAMNTRTDKLDRFFNTETTQHLFQDLKNVTNKTCGLDLVTLNLQRGRDHGLPGYTEWRKFCNLSQIKSFADLQHIMDKDSVHVLKKYYKDIEDIDLYSGALSENPEENAILGPTATCLIAKQFHKIKFGDRYWYEVEEKPQGFTKEQLREIKKTTLAKIICDNSDSIEVIQKYVMEIMEDSNDQINCDSLEEVNLQLWSDSHSQGQLQSLEKRNGTKPSVIKLYASTTLVQGEIFGGYDNGDFVKLFDGTLPAEVYVDNFTDPNGYDVSAIIEWKGVAVNNSLSGSYSLPVMRNSVVKYWKGNFTALVKYKWGGSLDIIEPYKIYKCKLMFNDFNKKARMTLKGKTVKDPESCTIMLAGSFYKKPFYCALTPWWCSDEKIFYWSGDAELIIRKLAANVTVPEKLNYKAVPLVKLDGNEDYIAKNIAKNNKSEKIITVSTFIGGEITASLDIRNSINIYNCTFPMSINTEDFISSDEHCMKTRLEFKGSTISNNTLAGSFSLSVFNRIWTGNFTALVTSEKGGSMCTIEPEKLYKYIIIFDPSKQLSSVEEKTNSESCTIMLSGKFNGRMFDWNGNLEIKLKIYMPENFQTNSELNGNEKMFKRILNEEPPKPVFNKIKTTIVGGEILGFGDDGKAIQIFDGKFPAAVNFDNITDPFSFDNSPRISCEGIFSNNSISGTFIWPITKEEKTKYWRGNFTLNVYYLQSPLFVIEPHKNYTCKLVFNMIQQPSLKEEGNSEEDTCIIIVGLWIYKQPFYCYLMPWSCNNNKAYYWNGDVEVILKSRGLNYYPQNDYSQFMNDHKNDSYHNTFINIHRHTVEGKVRNGYVKVYRPNKLEVWNGGLPVDIQLPVFWQPDPDVNNLHDNYTHGVLFSCSFFQSSIQGSFKLPQYTKFGLIEWAIGTFSFQVAPLKGGTLYDMLMPNVEYYSSIHFHDIDKKMPILHLENGKTFGGRQNLNMTILILGKHNFGPSKTFTWNGKFYIIIDNIPYMQRLI</sequence>
<reference evidence="9" key="1">
    <citation type="submission" date="2022-01" db="UniProtKB">
        <authorList>
            <consortium name="EnsemblMetazoa"/>
        </authorList>
    </citation>
    <scope>IDENTIFICATION</scope>
</reference>
<dbReference type="GO" id="GO:0046872">
    <property type="term" value="F:metal ion binding"/>
    <property type="evidence" value="ECO:0007669"/>
    <property type="project" value="UniProtKB-KW"/>
</dbReference>
<evidence type="ECO:0000313" key="9">
    <source>
        <dbReference type="EnsemblMetazoa" id="XP_014256556.1"/>
    </source>
</evidence>
<dbReference type="Gene3D" id="1.10.640.10">
    <property type="entry name" value="Haem peroxidase domain superfamily, animal type"/>
    <property type="match status" value="1"/>
</dbReference>
<evidence type="ECO:0000256" key="5">
    <source>
        <dbReference type="ARBA" id="ARBA00022729"/>
    </source>
</evidence>
<dbReference type="PRINTS" id="PR00457">
    <property type="entry name" value="ANPEROXIDASE"/>
</dbReference>
<keyword evidence="3" id="KW-0575">Peroxidase</keyword>